<sequence length="372" mass="42855">MKKVLFVATVVKTHINVFHLPYLKLLKQNGYETHVCARNDFDEREECHIPFCDKYFDLPFERSPFNYKNLLVYKKLSQIIEEEDYDIIHCHTPMGGVLARLSAIKNRKKGTRVIYTAHGFHFYRGAPIINWLMYFPVEKFLAKYTDTIITINMEDYKRVQNFKTPDKQYLPGVGIDLNKYNTSIDKNNKREELGISSEDLVLLSIGELSKRKNHEVIIRALSKINDKKITYIICGQGGLDMYLKDLALSLNVNVKFLGFRKDIPDICSASDIFIFPSLQEGLPVALMEAMAAGLPVICSNIRGNIDLIKQDRGGYLVESDNVDGFQTSIIKLTDDATLRRNMGNYNVEEAKKYDKQIILNQMKKIYHISPFK</sequence>
<dbReference type="CDD" id="cd03808">
    <property type="entry name" value="GT4_CapM-like"/>
    <property type="match status" value="1"/>
</dbReference>
<proteinExistence type="predicted"/>
<dbReference type="RefSeq" id="WP_190996694.1">
    <property type="nucleotide sequence ID" value="NZ_JACXSI010000003.1"/>
</dbReference>
<feature type="domain" description="Glycosyl transferase family 1" evidence="1">
    <location>
        <begin position="185"/>
        <end position="346"/>
    </location>
</feature>
<dbReference type="PANTHER" id="PTHR12526:SF630">
    <property type="entry name" value="GLYCOSYLTRANSFERASE"/>
    <property type="match status" value="1"/>
</dbReference>
<dbReference type="EMBL" id="JACXSI010000003">
    <property type="protein sequence ID" value="MBD3107146.1"/>
    <property type="molecule type" value="Genomic_DNA"/>
</dbReference>
<evidence type="ECO:0000313" key="3">
    <source>
        <dbReference type="EMBL" id="MBD3107146.1"/>
    </source>
</evidence>
<dbReference type="Proteomes" id="UP000602076">
    <property type="component" value="Unassembled WGS sequence"/>
</dbReference>
<dbReference type="Pfam" id="PF00534">
    <property type="entry name" value="Glycos_transf_1"/>
    <property type="match status" value="1"/>
</dbReference>
<dbReference type="GO" id="GO:0016757">
    <property type="term" value="F:glycosyltransferase activity"/>
    <property type="evidence" value="ECO:0007669"/>
    <property type="project" value="InterPro"/>
</dbReference>
<comment type="caution">
    <text evidence="3">The sequence shown here is derived from an EMBL/GenBank/DDBJ whole genome shotgun (WGS) entry which is preliminary data.</text>
</comment>
<dbReference type="InterPro" id="IPR001296">
    <property type="entry name" value="Glyco_trans_1"/>
</dbReference>
<name>A0A927CTH5_9BACI</name>
<dbReference type="InterPro" id="IPR028098">
    <property type="entry name" value="Glyco_trans_4-like_N"/>
</dbReference>
<dbReference type="Gene3D" id="3.40.50.2000">
    <property type="entry name" value="Glycogen Phosphorylase B"/>
    <property type="match status" value="2"/>
</dbReference>
<keyword evidence="4" id="KW-1185">Reference proteome</keyword>
<evidence type="ECO:0000313" key="4">
    <source>
        <dbReference type="Proteomes" id="UP000602076"/>
    </source>
</evidence>
<protein>
    <submittedName>
        <fullName evidence="3">Glycosyltransferase family 4 protein</fullName>
    </submittedName>
</protein>
<dbReference type="Pfam" id="PF13439">
    <property type="entry name" value="Glyco_transf_4"/>
    <property type="match status" value="1"/>
</dbReference>
<accession>A0A927CTH5</accession>
<evidence type="ECO:0000259" key="2">
    <source>
        <dbReference type="Pfam" id="PF13439"/>
    </source>
</evidence>
<dbReference type="AlphaFoldDB" id="A0A927CTH5"/>
<dbReference type="SUPFAM" id="SSF53756">
    <property type="entry name" value="UDP-Glycosyltransferase/glycogen phosphorylase"/>
    <property type="match status" value="1"/>
</dbReference>
<reference evidence="3" key="1">
    <citation type="submission" date="2020-09" db="EMBL/GenBank/DDBJ databases">
        <title>Bacillus faecalis sp. nov., a moderately halophilic bacterium isolated from cow faeces.</title>
        <authorList>
            <person name="Jiang L."/>
            <person name="Lee J."/>
        </authorList>
    </citation>
    <scope>NUCLEOTIDE SEQUENCE</scope>
    <source>
        <strain evidence="3">AGMB 02131</strain>
    </source>
</reference>
<gene>
    <name evidence="3" type="ORF">IEO70_02025</name>
</gene>
<feature type="domain" description="Glycosyltransferase subfamily 4-like N-terminal" evidence="2">
    <location>
        <begin position="25"/>
        <end position="167"/>
    </location>
</feature>
<organism evidence="3 4">
    <name type="scientific">Peribacillus faecalis</name>
    <dbReference type="NCBI Taxonomy" id="2772559"/>
    <lineage>
        <taxon>Bacteria</taxon>
        <taxon>Bacillati</taxon>
        <taxon>Bacillota</taxon>
        <taxon>Bacilli</taxon>
        <taxon>Bacillales</taxon>
        <taxon>Bacillaceae</taxon>
        <taxon>Peribacillus</taxon>
    </lineage>
</organism>
<evidence type="ECO:0000259" key="1">
    <source>
        <dbReference type="Pfam" id="PF00534"/>
    </source>
</evidence>
<dbReference type="PANTHER" id="PTHR12526">
    <property type="entry name" value="GLYCOSYLTRANSFERASE"/>
    <property type="match status" value="1"/>
</dbReference>